<evidence type="ECO:0000259" key="1">
    <source>
        <dbReference type="Pfam" id="PF04917"/>
    </source>
</evidence>
<protein>
    <submittedName>
        <fullName evidence="2">Shufflon system plasmid conjugative transfer pilus tip adhesin PilV</fullName>
    </submittedName>
</protein>
<name>A0ABV4UXC3_9BACL</name>
<sequence>MAVYGTMIITQQGLALYAKAQTGIQLNFTRMQIGSGRLADGQDPTKLTTLITPISFFPINSITSKDNVAYVKGIFENKSISAPTYTCELGLFAQDPNAGEILFAYANAGGQGDTIPPISSGPLSKQYQINAAVGNASNVTAIIPADAYIPSTEKGAADGVAPLDRNKKVPLTHIPAISAESITLTSPNFASKNVKDGMDELSGRTKTADSTAQSAQQRANACLPKNGSEPMTGRLVVPAGPGGGVAFPDNPFGGSGDSASITLRQKSGEDMELTIEVQNDPTDTINFITPSGTGLKANGNTVWHAGNDGGGSGLDADVLRGMAPSSNAYGNTVMHRGPAGDTNVTSIYASDWFRSTGHSGWFSQDFGGGWHMTDSTWIRAYNGKSVYTSGHLSADGEIFLRGTALAATRLNNGLLEFWNGSWWQPVGGVKYVQRGEVNVTDWGRGITVEISPVNMGKTFVNFPNTGGTNHNETIYNGFCKLIDSSHIYIQATERGVYQYEVVEYY</sequence>
<accession>A0ABV4UXC3</accession>
<dbReference type="RefSeq" id="WP_373949389.1">
    <property type="nucleotide sequence ID" value="NZ_JBHDLN010000003.1"/>
</dbReference>
<keyword evidence="3" id="KW-1185">Reference proteome</keyword>
<gene>
    <name evidence="2" type="primary">pilV</name>
    <name evidence="2" type="ORF">ACEU3E_06290</name>
</gene>
<dbReference type="EMBL" id="JBHDLN010000003">
    <property type="protein sequence ID" value="MFB0841769.1"/>
    <property type="molecule type" value="Genomic_DNA"/>
</dbReference>
<comment type="caution">
    <text evidence="2">The sequence shown here is derived from an EMBL/GenBank/DDBJ whole genome shotgun (WGS) entry which is preliminary data.</text>
</comment>
<evidence type="ECO:0000313" key="3">
    <source>
        <dbReference type="Proteomes" id="UP001575622"/>
    </source>
</evidence>
<dbReference type="Proteomes" id="UP001575622">
    <property type="component" value="Unassembled WGS sequence"/>
</dbReference>
<dbReference type="Pfam" id="PF04917">
    <property type="entry name" value="Shufflon_N"/>
    <property type="match status" value="1"/>
</dbReference>
<dbReference type="InterPro" id="IPR007001">
    <property type="entry name" value="Shufflon_N"/>
</dbReference>
<feature type="domain" description="Bacterial shufflon protein N-terminal" evidence="1">
    <location>
        <begin position="349"/>
        <end position="393"/>
    </location>
</feature>
<proteinExistence type="predicted"/>
<reference evidence="2 3" key="1">
    <citation type="submission" date="2024-09" db="EMBL/GenBank/DDBJ databases">
        <authorList>
            <person name="Makale K.P.P."/>
            <person name="Makhzoum A."/>
            <person name="Rantong G."/>
            <person name="Rahube T.O."/>
        </authorList>
    </citation>
    <scope>NUCLEOTIDE SEQUENCE [LARGE SCALE GENOMIC DNA]</scope>
    <source>
        <strain evidence="2 3">KM_D13</strain>
    </source>
</reference>
<organism evidence="2 3">
    <name type="scientific">Paenibacillus oleatilyticus</name>
    <dbReference type="NCBI Taxonomy" id="2594886"/>
    <lineage>
        <taxon>Bacteria</taxon>
        <taxon>Bacillati</taxon>
        <taxon>Bacillota</taxon>
        <taxon>Bacilli</taxon>
        <taxon>Bacillales</taxon>
        <taxon>Paenibacillaceae</taxon>
        <taxon>Paenibacillus</taxon>
    </lineage>
</organism>
<evidence type="ECO:0000313" key="2">
    <source>
        <dbReference type="EMBL" id="MFB0841769.1"/>
    </source>
</evidence>